<dbReference type="STRING" id="1044.EH31_12840"/>
<organism evidence="3 4">
    <name type="scientific">Erythrobacter longus</name>
    <dbReference type="NCBI Taxonomy" id="1044"/>
    <lineage>
        <taxon>Bacteria</taxon>
        <taxon>Pseudomonadati</taxon>
        <taxon>Pseudomonadota</taxon>
        <taxon>Alphaproteobacteria</taxon>
        <taxon>Sphingomonadales</taxon>
        <taxon>Erythrobacteraceae</taxon>
        <taxon>Erythrobacter/Porphyrobacter group</taxon>
        <taxon>Erythrobacter</taxon>
    </lineage>
</organism>
<feature type="domain" description="DUF6265" evidence="2">
    <location>
        <begin position="48"/>
        <end position="150"/>
    </location>
</feature>
<evidence type="ECO:0000313" key="4">
    <source>
        <dbReference type="Proteomes" id="UP000027647"/>
    </source>
</evidence>
<dbReference type="RefSeq" id="WP_034960652.1">
    <property type="nucleotide sequence ID" value="NZ_JMIW01000005.1"/>
</dbReference>
<comment type="caution">
    <text evidence="3">The sequence shown here is derived from an EMBL/GenBank/DDBJ whole genome shotgun (WGS) entry which is preliminary data.</text>
</comment>
<dbReference type="EMBL" id="JMIW01000005">
    <property type="protein sequence ID" value="KEO89525.1"/>
    <property type="molecule type" value="Genomic_DNA"/>
</dbReference>
<sequence>MFQLIRRLASGVWAAVCLCLLPSSLSAQETRLAEQGAEPPAASLADMDWLVGQWVGDGIGGAPAMESWLPPTGTVMVGTFVQQTGDGGIMFTEHLYLMEEEGTLVLRLKHFNADLTGWEEKDDILNFRLVAMEACAAYFNALTLRCRDADKPGEGLVAAVRMQSGAELLFNFKAMLRN</sequence>
<evidence type="ECO:0000259" key="2">
    <source>
        <dbReference type="Pfam" id="PF19780"/>
    </source>
</evidence>
<protein>
    <recommendedName>
        <fullName evidence="2">DUF6265 domain-containing protein</fullName>
    </recommendedName>
</protein>
<feature type="signal peptide" evidence="1">
    <location>
        <begin position="1"/>
        <end position="27"/>
    </location>
</feature>
<proteinExistence type="predicted"/>
<dbReference type="eggNOG" id="ENOG5032AJ6">
    <property type="taxonomic scope" value="Bacteria"/>
</dbReference>
<accession>A0A074M9S8</accession>
<dbReference type="Pfam" id="PF19780">
    <property type="entry name" value="DUF6265"/>
    <property type="match status" value="1"/>
</dbReference>
<reference evidence="3 4" key="1">
    <citation type="submission" date="2014-04" db="EMBL/GenBank/DDBJ databases">
        <title>A comprehensive comparison of genomes of Erythrobacter spp. strains.</title>
        <authorList>
            <person name="Zheng Q."/>
        </authorList>
    </citation>
    <scope>NUCLEOTIDE SEQUENCE [LARGE SCALE GENOMIC DNA]</scope>
    <source>
        <strain evidence="3 4">DSM 6997</strain>
    </source>
</reference>
<dbReference type="OrthoDB" id="7567258at2"/>
<dbReference type="AlphaFoldDB" id="A0A074M9S8"/>
<dbReference type="Proteomes" id="UP000027647">
    <property type="component" value="Unassembled WGS sequence"/>
</dbReference>
<evidence type="ECO:0000256" key="1">
    <source>
        <dbReference type="SAM" id="SignalP"/>
    </source>
</evidence>
<name>A0A074M9S8_ERYLO</name>
<keyword evidence="1" id="KW-0732">Signal</keyword>
<feature type="chain" id="PRO_5001698620" description="DUF6265 domain-containing protein" evidence="1">
    <location>
        <begin position="28"/>
        <end position="178"/>
    </location>
</feature>
<gene>
    <name evidence="3" type="ORF">EH31_12840</name>
</gene>
<dbReference type="InterPro" id="IPR046232">
    <property type="entry name" value="DUF6265"/>
</dbReference>
<evidence type="ECO:0000313" key="3">
    <source>
        <dbReference type="EMBL" id="KEO89525.1"/>
    </source>
</evidence>
<keyword evidence="4" id="KW-1185">Reference proteome</keyword>